<gene>
    <name evidence="1" type="ORF">PPACK8108_LOCUS18110</name>
</gene>
<accession>A0AAV0BFF7</accession>
<comment type="caution">
    <text evidence="1">The sequence shown here is derived from an EMBL/GenBank/DDBJ whole genome shotgun (WGS) entry which is preliminary data.</text>
</comment>
<evidence type="ECO:0000313" key="2">
    <source>
        <dbReference type="Proteomes" id="UP001153365"/>
    </source>
</evidence>
<protein>
    <submittedName>
        <fullName evidence="1">Uncharacterized protein</fullName>
    </submittedName>
</protein>
<proteinExistence type="predicted"/>
<sequence>MKTKATRIYESVYVHEFFGASGKVELMLEFCEAPGAPVSWMKLCVGAAEVFERIEAGVVIEISLRLEPGVKMDDEGLGIVVGAEPDGRLGFVGNEESDGRVEFKMEVEVEGVKEEAGEGAEMIVWQT</sequence>
<dbReference type="Proteomes" id="UP001153365">
    <property type="component" value="Unassembled WGS sequence"/>
</dbReference>
<name>A0AAV0BFF7_PHAPC</name>
<dbReference type="AlphaFoldDB" id="A0AAV0BFF7"/>
<evidence type="ECO:0000313" key="1">
    <source>
        <dbReference type="EMBL" id="CAH7684110.1"/>
    </source>
</evidence>
<dbReference type="EMBL" id="CALTRL010005189">
    <property type="protein sequence ID" value="CAH7684110.1"/>
    <property type="molecule type" value="Genomic_DNA"/>
</dbReference>
<organism evidence="1 2">
    <name type="scientific">Phakopsora pachyrhizi</name>
    <name type="common">Asian soybean rust disease fungus</name>
    <dbReference type="NCBI Taxonomy" id="170000"/>
    <lineage>
        <taxon>Eukaryota</taxon>
        <taxon>Fungi</taxon>
        <taxon>Dikarya</taxon>
        <taxon>Basidiomycota</taxon>
        <taxon>Pucciniomycotina</taxon>
        <taxon>Pucciniomycetes</taxon>
        <taxon>Pucciniales</taxon>
        <taxon>Phakopsoraceae</taxon>
        <taxon>Phakopsora</taxon>
    </lineage>
</organism>
<keyword evidence="2" id="KW-1185">Reference proteome</keyword>
<reference evidence="1" key="1">
    <citation type="submission" date="2022-06" db="EMBL/GenBank/DDBJ databases">
        <authorList>
            <consortium name="SYNGENTA / RWTH Aachen University"/>
        </authorList>
    </citation>
    <scope>NUCLEOTIDE SEQUENCE</scope>
</reference>